<comment type="caution">
    <text evidence="1">The sequence shown here is derived from an EMBL/GenBank/DDBJ whole genome shotgun (WGS) entry which is preliminary data.</text>
</comment>
<evidence type="ECO:0000313" key="2">
    <source>
        <dbReference type="Proteomes" id="UP001438008"/>
    </source>
</evidence>
<evidence type="ECO:0000313" key="1">
    <source>
        <dbReference type="EMBL" id="MEQ2473619.1"/>
    </source>
</evidence>
<sequence length="113" mass="12995">MKRTTKKKEKRRKSINTGMILAFFGALMAGETVRLPICIVPKMSCTMSVRIEFETMDGEIRAEPLEHAVFTVPYYEGNMERYIDGLKLDWEDGDGNKIVYFPFEKVTAIPPKK</sequence>
<accession>A0ABV1FKM8</accession>
<gene>
    <name evidence="1" type="ORF">WMO29_14145</name>
</gene>
<name>A0ABV1FKM8_9FIRM</name>
<protein>
    <recommendedName>
        <fullName evidence="3">DUF2442 domain-containing protein</fullName>
    </recommendedName>
</protein>
<organism evidence="1 2">
    <name type="scientific">Laedolimicola intestinihominis</name>
    <dbReference type="NCBI Taxonomy" id="3133166"/>
    <lineage>
        <taxon>Bacteria</taxon>
        <taxon>Bacillati</taxon>
        <taxon>Bacillota</taxon>
        <taxon>Clostridia</taxon>
        <taxon>Lachnospirales</taxon>
        <taxon>Lachnospiraceae</taxon>
        <taxon>Laedolimicola</taxon>
    </lineage>
</organism>
<dbReference type="RefSeq" id="WP_349165218.1">
    <property type="nucleotide sequence ID" value="NZ_JBBMFE010000016.1"/>
</dbReference>
<dbReference type="EMBL" id="JBBMFE010000016">
    <property type="protein sequence ID" value="MEQ2473619.1"/>
    <property type="molecule type" value="Genomic_DNA"/>
</dbReference>
<proteinExistence type="predicted"/>
<evidence type="ECO:0008006" key="3">
    <source>
        <dbReference type="Google" id="ProtNLM"/>
    </source>
</evidence>
<dbReference type="Proteomes" id="UP001438008">
    <property type="component" value="Unassembled WGS sequence"/>
</dbReference>
<keyword evidence="2" id="KW-1185">Reference proteome</keyword>
<reference evidence="1 2" key="1">
    <citation type="submission" date="2024-03" db="EMBL/GenBank/DDBJ databases">
        <title>Human intestinal bacterial collection.</title>
        <authorList>
            <person name="Pauvert C."/>
            <person name="Hitch T.C.A."/>
            <person name="Clavel T."/>
        </authorList>
    </citation>
    <scope>NUCLEOTIDE SEQUENCE [LARGE SCALE GENOMIC DNA]</scope>
    <source>
        <strain evidence="1 2">CLA-AA-H132</strain>
    </source>
</reference>